<dbReference type="InParanoid" id="A0A316VSK9"/>
<keyword evidence="6 10" id="KW-0819">tRNA processing</keyword>
<keyword evidence="8 10" id="KW-0539">Nucleus</keyword>
<feature type="compositionally biased region" description="Low complexity" evidence="11">
    <location>
        <begin position="478"/>
        <end position="490"/>
    </location>
</feature>
<gene>
    <name evidence="10" type="primary">TRM5</name>
    <name evidence="13" type="ORF">IE81DRAFT_349324</name>
</gene>
<dbReference type="PANTHER" id="PTHR23245">
    <property type="entry name" value="TRNA METHYLTRANSFERASE"/>
    <property type="match status" value="1"/>
</dbReference>
<feature type="binding site" evidence="10">
    <location>
        <begin position="422"/>
        <end position="423"/>
    </location>
    <ligand>
        <name>S-adenosyl-L-methionine</name>
        <dbReference type="ChEBI" id="CHEBI:59789"/>
    </ligand>
</feature>
<keyword evidence="5 10" id="KW-0949">S-adenosyl-L-methionine</keyword>
<dbReference type="EC" id="2.1.1.228" evidence="10"/>
<feature type="region of interest" description="Disordered" evidence="11">
    <location>
        <begin position="590"/>
        <end position="614"/>
    </location>
</feature>
<feature type="binding site" evidence="10">
    <location>
        <position position="515"/>
    </location>
    <ligand>
        <name>S-adenosyl-L-methionine</name>
        <dbReference type="ChEBI" id="CHEBI:59789"/>
    </ligand>
</feature>
<evidence type="ECO:0000256" key="3">
    <source>
        <dbReference type="ARBA" id="ARBA00022603"/>
    </source>
</evidence>
<dbReference type="GO" id="GO:0070901">
    <property type="term" value="P:mitochondrial tRNA methylation"/>
    <property type="evidence" value="ECO:0007669"/>
    <property type="project" value="UniProtKB-ARBA"/>
</dbReference>
<keyword evidence="7 10" id="KW-0496">Mitochondrion</keyword>
<dbReference type="InterPro" id="IPR056743">
    <property type="entry name" value="TRM5-TYW2-like_MTfase"/>
</dbReference>
<evidence type="ECO:0000256" key="5">
    <source>
        <dbReference type="ARBA" id="ARBA00022691"/>
    </source>
</evidence>
<dbReference type="HAMAP" id="MF_03152">
    <property type="entry name" value="TRM5"/>
    <property type="match status" value="1"/>
</dbReference>
<evidence type="ECO:0000256" key="8">
    <source>
        <dbReference type="ARBA" id="ARBA00023242"/>
    </source>
</evidence>
<dbReference type="Gene3D" id="3.30.300.110">
    <property type="entry name" value="Met-10+ protein-like domains"/>
    <property type="match status" value="1"/>
</dbReference>
<dbReference type="InterPro" id="IPR056744">
    <property type="entry name" value="TRM5/TYW2-like_N"/>
</dbReference>
<dbReference type="EMBL" id="KZ819420">
    <property type="protein sequence ID" value="PWN40350.1"/>
    <property type="molecule type" value="Genomic_DNA"/>
</dbReference>
<evidence type="ECO:0000256" key="6">
    <source>
        <dbReference type="ARBA" id="ARBA00022694"/>
    </source>
</evidence>
<keyword evidence="3 10" id="KW-0489">Methyltransferase</keyword>
<feature type="compositionally biased region" description="Low complexity" evidence="11">
    <location>
        <begin position="189"/>
        <end position="198"/>
    </location>
</feature>
<evidence type="ECO:0000313" key="13">
    <source>
        <dbReference type="EMBL" id="PWN40350.1"/>
    </source>
</evidence>
<comment type="similarity">
    <text evidence="10">Belongs to the TRM5 / TYW2 family.</text>
</comment>
<feature type="binding site" evidence="10">
    <location>
        <begin position="390"/>
        <end position="391"/>
    </location>
    <ligand>
        <name>S-adenosyl-L-methionine</name>
        <dbReference type="ChEBI" id="CHEBI:59789"/>
    </ligand>
</feature>
<feature type="region of interest" description="Disordered" evidence="11">
    <location>
        <begin position="478"/>
        <end position="499"/>
    </location>
</feature>
<dbReference type="Proteomes" id="UP000245783">
    <property type="component" value="Unassembled WGS sequence"/>
</dbReference>
<comment type="subunit">
    <text evidence="10">Monomer.</text>
</comment>
<dbReference type="Pfam" id="PF02475">
    <property type="entry name" value="TRM5-TYW2_MTfase"/>
    <property type="match status" value="1"/>
</dbReference>
<dbReference type="FunCoup" id="A0A316VSK9">
    <property type="interactions" value="326"/>
</dbReference>
<feature type="compositionally biased region" description="Low complexity" evidence="11">
    <location>
        <begin position="23"/>
        <end position="36"/>
    </location>
</feature>
<evidence type="ECO:0000256" key="4">
    <source>
        <dbReference type="ARBA" id="ARBA00022679"/>
    </source>
</evidence>
<sequence length="692" mass="76735">MSRCSSDLAARAEAEGQAHSTLAASPRCASASASRSTLPSGFERSIHKLHIRPPAPTSLSHVRPTHGDDDDARSDLFAKGQGGAISDEVRRAFERTYTVWALEVLAKDSARIARSESVAAFALREKGIKTIIPCPHTEMATQQEGEKEIQAQQEQRRLVLLSMLVDSDSDPKCDADSSSSRQPEDVPTSSSFSQAPSSHLTSPNQPQSFTKQQMDALHDFVRSTPNVRLTKHELEITYDYWSADQVLATLLPRELPEGTPTAFTAVGHIAHLNLREEYLPYRYIIGQAILDKNNGIRTVVNKLDTIDTQFRFFQMELIAGMEDYIVTATEQSCDFTFDFRTVYWNSRLHSEHARIVGLMKPWEVLCDVMAGVGPFSIPAAKKGVYVLCNDLNPASYESLCANVKRNRVEGQEGKRIRVENVDGRDFVRQSVERLWNEAFEGAPIREKDRRMLLQSPNAAAKAARSARNAAAAAAAAALPSSSSGAQQPSNTDNLATTLDIPRSSPRRMVDHYVLNLPSIALEFLDAFRGAWVGLKRRIGQEEMQRYLDQKEGEGGRRLPRVHVHCFTKDLQRPFEDIVMRANHALGLEDHHRLIAPPNPSPDARRSTTNRSTTDIAATPSQAQLQQHFSASQPIKLETTTQNKATATPTAIATPGLSLHFVRSVAPNKDMYCLSFDLTEQILLDDSHCCSRA</sequence>
<comment type="function">
    <text evidence="10">Specifically methylates the N1 position of guanosine-37 in various cytoplasmic and mitochondrial tRNAs. Methylation is not dependent on the nature of the nucleoside 5' of the target nucleoside. This is the first step in the biosynthesis of wybutosine (yW), a modified base adjacent to the anticodon of tRNAs and required for accurate decoding.</text>
</comment>
<dbReference type="AlphaFoldDB" id="A0A316VSK9"/>
<dbReference type="SUPFAM" id="SSF53335">
    <property type="entry name" value="S-adenosyl-L-methionine-dependent methyltransferases"/>
    <property type="match status" value="1"/>
</dbReference>
<accession>A0A316VSK9</accession>
<protein>
    <recommendedName>
        <fullName evidence="10">tRNA (guanine(37)-N1)-methyltransferase</fullName>
        <ecNumber evidence="10">2.1.1.228</ecNumber>
    </recommendedName>
    <alternativeName>
        <fullName evidence="10">M1G-methyltransferase</fullName>
    </alternativeName>
    <alternativeName>
        <fullName evidence="10">tRNA [GM37] methyltransferase</fullName>
    </alternativeName>
    <alternativeName>
        <fullName evidence="10">tRNA methyltransferase 5</fullName>
    </alternativeName>
</protein>
<evidence type="ECO:0000256" key="7">
    <source>
        <dbReference type="ARBA" id="ARBA00023128"/>
    </source>
</evidence>
<evidence type="ECO:0000256" key="2">
    <source>
        <dbReference type="ARBA" id="ARBA00022490"/>
    </source>
</evidence>
<keyword evidence="4 10" id="KW-0808">Transferase</keyword>
<organism evidence="13 14">
    <name type="scientific">Ceraceosorus guamensis</name>
    <dbReference type="NCBI Taxonomy" id="1522189"/>
    <lineage>
        <taxon>Eukaryota</taxon>
        <taxon>Fungi</taxon>
        <taxon>Dikarya</taxon>
        <taxon>Basidiomycota</taxon>
        <taxon>Ustilaginomycotina</taxon>
        <taxon>Exobasidiomycetes</taxon>
        <taxon>Ceraceosorales</taxon>
        <taxon>Ceraceosoraceae</taxon>
        <taxon>Ceraceosorus</taxon>
    </lineage>
</organism>
<evidence type="ECO:0000256" key="10">
    <source>
        <dbReference type="HAMAP-Rule" id="MF_03152"/>
    </source>
</evidence>
<keyword evidence="14" id="KW-1185">Reference proteome</keyword>
<dbReference type="OrthoDB" id="408788at2759"/>
<dbReference type="Gene3D" id="3.40.50.150">
    <property type="entry name" value="Vaccinia Virus protein VP39"/>
    <property type="match status" value="1"/>
</dbReference>
<feature type="region of interest" description="Disordered" evidence="11">
    <location>
        <begin position="1"/>
        <end position="36"/>
    </location>
</feature>
<evidence type="ECO:0000256" key="1">
    <source>
        <dbReference type="ARBA" id="ARBA00009775"/>
    </source>
</evidence>
<reference evidence="13 14" key="1">
    <citation type="journal article" date="2018" name="Mol. Biol. Evol.">
        <title>Broad Genomic Sampling Reveals a Smut Pathogenic Ancestry of the Fungal Clade Ustilaginomycotina.</title>
        <authorList>
            <person name="Kijpornyongpan T."/>
            <person name="Mondo S.J."/>
            <person name="Barry K."/>
            <person name="Sandor L."/>
            <person name="Lee J."/>
            <person name="Lipzen A."/>
            <person name="Pangilinan J."/>
            <person name="LaButti K."/>
            <person name="Hainaut M."/>
            <person name="Henrissat B."/>
            <person name="Grigoriev I.V."/>
            <person name="Spatafora J.W."/>
            <person name="Aime M.C."/>
        </authorList>
    </citation>
    <scope>NUCLEOTIDE SEQUENCE [LARGE SCALE GENOMIC DNA]</scope>
    <source>
        <strain evidence="13 14">MCA 4658</strain>
    </source>
</reference>
<keyword evidence="2 10" id="KW-0963">Cytoplasm</keyword>
<evidence type="ECO:0000256" key="11">
    <source>
        <dbReference type="SAM" id="MobiDB-lite"/>
    </source>
</evidence>
<feature type="region of interest" description="Disordered" evidence="11">
    <location>
        <begin position="167"/>
        <end position="207"/>
    </location>
</feature>
<comment type="similarity">
    <text evidence="1">Belongs to the class I-like SAM-binding methyltransferase superfamily. TRM5/TYW2 family.</text>
</comment>
<evidence type="ECO:0000259" key="12">
    <source>
        <dbReference type="PROSITE" id="PS51684"/>
    </source>
</evidence>
<dbReference type="InterPro" id="IPR030382">
    <property type="entry name" value="MeTrfase_TRM5/TYW2"/>
</dbReference>
<comment type="catalytic activity">
    <reaction evidence="9 10">
        <text>guanosine(37) in tRNA + S-adenosyl-L-methionine = N(1)-methylguanosine(37) in tRNA + S-adenosyl-L-homocysteine + H(+)</text>
        <dbReference type="Rhea" id="RHEA:36899"/>
        <dbReference type="Rhea" id="RHEA-COMP:10145"/>
        <dbReference type="Rhea" id="RHEA-COMP:10147"/>
        <dbReference type="ChEBI" id="CHEBI:15378"/>
        <dbReference type="ChEBI" id="CHEBI:57856"/>
        <dbReference type="ChEBI" id="CHEBI:59789"/>
        <dbReference type="ChEBI" id="CHEBI:73542"/>
        <dbReference type="ChEBI" id="CHEBI:74269"/>
        <dbReference type="EC" id="2.1.1.228"/>
    </reaction>
</comment>
<dbReference type="InterPro" id="IPR029063">
    <property type="entry name" value="SAM-dependent_MTases_sf"/>
</dbReference>
<dbReference type="PROSITE" id="PS51684">
    <property type="entry name" value="SAM_MT_TRM5_TYW2"/>
    <property type="match status" value="1"/>
</dbReference>
<dbReference type="GO" id="GO:0005759">
    <property type="term" value="C:mitochondrial matrix"/>
    <property type="evidence" value="ECO:0007669"/>
    <property type="project" value="UniProtKB-SubCell"/>
</dbReference>
<feature type="region of interest" description="Disordered" evidence="11">
    <location>
        <begin position="52"/>
        <end position="78"/>
    </location>
</feature>
<dbReference type="GO" id="GO:0005634">
    <property type="term" value="C:nucleus"/>
    <property type="evidence" value="ECO:0007669"/>
    <property type="project" value="UniProtKB-SubCell"/>
</dbReference>
<feature type="domain" description="SAM-dependent methyltransferase TRM5/TYW2-type" evidence="12">
    <location>
        <begin position="263"/>
        <end position="679"/>
    </location>
</feature>
<dbReference type="GO" id="GO:0052906">
    <property type="term" value="F:tRNA (guanine(37)-N1)-methyltransferase activity"/>
    <property type="evidence" value="ECO:0007669"/>
    <property type="project" value="UniProtKB-UniRule"/>
</dbReference>
<dbReference type="PANTHER" id="PTHR23245:SF36">
    <property type="entry name" value="TRNA (GUANINE(37)-N1)-METHYLTRANSFERASE"/>
    <property type="match status" value="1"/>
</dbReference>
<dbReference type="Pfam" id="PF25133">
    <property type="entry name" value="TYW2_N_2"/>
    <property type="match status" value="1"/>
</dbReference>
<evidence type="ECO:0000313" key="14">
    <source>
        <dbReference type="Proteomes" id="UP000245783"/>
    </source>
</evidence>
<feature type="binding site" evidence="10">
    <location>
        <position position="352"/>
    </location>
    <ligand>
        <name>S-adenosyl-L-methionine</name>
        <dbReference type="ChEBI" id="CHEBI:59789"/>
    </ligand>
</feature>
<name>A0A316VSK9_9BASI</name>
<dbReference type="FunFam" id="3.30.300.110:FF:000001">
    <property type="entry name" value="tRNA (guanine(37)-N1)-methyltransferase"/>
    <property type="match status" value="1"/>
</dbReference>
<dbReference type="STRING" id="1522189.A0A316VSK9"/>
<proteinExistence type="inferred from homology"/>
<dbReference type="GO" id="GO:0002939">
    <property type="term" value="P:tRNA N1-guanine methylation"/>
    <property type="evidence" value="ECO:0007669"/>
    <property type="project" value="TreeGrafter"/>
</dbReference>
<evidence type="ECO:0000256" key="9">
    <source>
        <dbReference type="ARBA" id="ARBA00047783"/>
    </source>
</evidence>
<dbReference type="InterPro" id="IPR025792">
    <property type="entry name" value="tRNA_Gua_MeTrfase_euk"/>
</dbReference>
<comment type="subcellular location">
    <subcellularLocation>
        <location evidence="10">Mitochondrion matrix</location>
    </subcellularLocation>
    <subcellularLocation>
        <location evidence="10">Nucleus</location>
    </subcellularLocation>
    <subcellularLocation>
        <location evidence="10">Cytoplasm</location>
    </subcellularLocation>
    <text evidence="10">Predominantly in the mitochondria and in the nucleus.</text>
</comment>